<evidence type="ECO:0000313" key="2">
    <source>
        <dbReference type="Proteomes" id="UP000034350"/>
    </source>
</evidence>
<gene>
    <name evidence="1" type="ORF">AAJ76_3700014464</name>
</gene>
<name>A0A0F9ZBA6_9MICR</name>
<dbReference type="Proteomes" id="UP000034350">
    <property type="component" value="Unassembled WGS sequence"/>
</dbReference>
<accession>A0A0F9ZBA6</accession>
<protein>
    <submittedName>
        <fullName evidence="1">Uncharacterized protein</fullName>
    </submittedName>
</protein>
<reference evidence="1 2" key="1">
    <citation type="journal article" date="2015" name="Environ. Microbiol.">
        <title>Genome analyses suggest the presence of polyploidy and recent human-driven expansions in eight global populations of the honeybee pathogen Nosema ceranae.</title>
        <authorList>
            <person name="Pelin A."/>
            <person name="Selman M."/>
            <person name="Aris-Brosou S."/>
            <person name="Farinelli L."/>
            <person name="Corradi N."/>
        </authorList>
    </citation>
    <scope>NUCLEOTIDE SEQUENCE [LARGE SCALE GENOMIC DNA]</scope>
    <source>
        <strain evidence="1 2">PA08 1199</strain>
    </source>
</reference>
<organism evidence="1 2">
    <name type="scientific">Vairimorpha ceranae</name>
    <dbReference type="NCBI Taxonomy" id="40302"/>
    <lineage>
        <taxon>Eukaryota</taxon>
        <taxon>Fungi</taxon>
        <taxon>Fungi incertae sedis</taxon>
        <taxon>Microsporidia</taxon>
        <taxon>Nosematidae</taxon>
        <taxon>Vairimorpha</taxon>
    </lineage>
</organism>
<dbReference type="VEuPathDB" id="MicrosporidiaDB:AAJ76_3700014464"/>
<dbReference type="OrthoDB" id="2193839at2759"/>
<dbReference type="EMBL" id="JPQZ01000037">
    <property type="protein sequence ID" value="KKO74964.1"/>
    <property type="molecule type" value="Genomic_DNA"/>
</dbReference>
<sequence>MGYKFMDDKDLLQKLIKCIDDLEVDNEEWSESKIDFLRKYGHIE</sequence>
<evidence type="ECO:0000313" key="1">
    <source>
        <dbReference type="EMBL" id="KKO74964.1"/>
    </source>
</evidence>
<dbReference type="AlphaFoldDB" id="A0A0F9ZBA6"/>
<dbReference type="GeneID" id="36320292"/>
<proteinExistence type="predicted"/>
<dbReference type="RefSeq" id="XP_024330706.1">
    <property type="nucleotide sequence ID" value="XM_024475351.1"/>
</dbReference>
<keyword evidence="2" id="KW-1185">Reference proteome</keyword>
<comment type="caution">
    <text evidence="1">The sequence shown here is derived from an EMBL/GenBank/DDBJ whole genome shotgun (WGS) entry which is preliminary data.</text>
</comment>